<dbReference type="SUPFAM" id="SSF55447">
    <property type="entry name" value="CO dehydrogenase flavoprotein C-terminal domain-like"/>
    <property type="match status" value="1"/>
</dbReference>
<evidence type="ECO:0000313" key="3">
    <source>
        <dbReference type="EMBL" id="CDQ74969.1"/>
    </source>
</evidence>
<dbReference type="AlphaFoldDB" id="A0A060XCC8"/>
<dbReference type="STRING" id="8022.A0A060XCC8"/>
<dbReference type="Proteomes" id="UP000193380">
    <property type="component" value="Unassembled WGS sequence"/>
</dbReference>
<dbReference type="PANTHER" id="PTHR45444:SF3">
    <property type="entry name" value="XANTHINE DEHYDROGENASE"/>
    <property type="match status" value="1"/>
</dbReference>
<dbReference type="FunFam" id="3.30.465.10:FF:000004">
    <property type="entry name" value="Xanthine dehydrogenase/oxidase"/>
    <property type="match status" value="1"/>
</dbReference>
<dbReference type="InterPro" id="IPR016169">
    <property type="entry name" value="FAD-bd_PCMH_sub2"/>
</dbReference>
<dbReference type="PROSITE" id="PS51387">
    <property type="entry name" value="FAD_PCMH"/>
    <property type="match status" value="1"/>
</dbReference>
<dbReference type="InterPro" id="IPR002346">
    <property type="entry name" value="Mopterin_DH_FAD-bd"/>
</dbReference>
<accession>A0A060XCC8</accession>
<feature type="domain" description="FAD-binding PCMH-type" evidence="2">
    <location>
        <begin position="1"/>
        <end position="117"/>
    </location>
</feature>
<dbReference type="SMART" id="SM01092">
    <property type="entry name" value="CO_deh_flav_C"/>
    <property type="match status" value="1"/>
</dbReference>
<evidence type="ECO:0000256" key="1">
    <source>
        <dbReference type="ARBA" id="ARBA00001974"/>
    </source>
</evidence>
<comment type="cofactor">
    <cofactor evidence="1">
        <name>FAD</name>
        <dbReference type="ChEBI" id="CHEBI:57692"/>
    </cofactor>
</comment>
<evidence type="ECO:0000313" key="4">
    <source>
        <dbReference type="Proteomes" id="UP000193380"/>
    </source>
</evidence>
<dbReference type="Pfam" id="PF03450">
    <property type="entry name" value="CO_deh_flav_C"/>
    <property type="match status" value="1"/>
</dbReference>
<dbReference type="InterPro" id="IPR036683">
    <property type="entry name" value="CO_DH_flav_C_dom_sf"/>
</dbReference>
<sequence length="242" mass="27282">MGAVCTLSSLKEEMERAVREMEAERTRGYQALLQTLRCLAGKQIRNMATIGGNILSANPKYDLNSVLAALDCTLQVMSKENGTRAITLNEELFTGFGKTALRPDEVLLSIDIPYSKPWEFVSAFRQAQRREFAFSIVNAGMKVLFREGTNIVESLNIYYGGVGPTLVKVGRTCQKLVGRSWGEELLADACRLLEEEVELSDSAHGGKVEYRKTLTTSFFFKFYMQVLQELRERVHIQDKHNP</sequence>
<dbReference type="SUPFAM" id="SSF56176">
    <property type="entry name" value="FAD-binding/transporter-associated domain-like"/>
    <property type="match status" value="1"/>
</dbReference>
<dbReference type="InterPro" id="IPR036318">
    <property type="entry name" value="FAD-bd_PCMH-like_sf"/>
</dbReference>
<protein>
    <recommendedName>
        <fullName evidence="2">FAD-binding PCMH-type domain-containing protein</fullName>
    </recommendedName>
</protein>
<dbReference type="Pfam" id="PF00941">
    <property type="entry name" value="FAD_binding_5"/>
    <property type="match status" value="1"/>
</dbReference>
<dbReference type="GO" id="GO:0016491">
    <property type="term" value="F:oxidoreductase activity"/>
    <property type="evidence" value="ECO:0007669"/>
    <property type="project" value="InterPro"/>
</dbReference>
<dbReference type="InterPro" id="IPR016166">
    <property type="entry name" value="FAD-bd_PCMH"/>
</dbReference>
<dbReference type="PaxDb" id="8022-A0A060XCC8"/>
<dbReference type="Gene3D" id="3.30.390.50">
    <property type="entry name" value="CO dehydrogenase flavoprotein, C-terminal domain"/>
    <property type="match status" value="1"/>
</dbReference>
<reference evidence="3" key="2">
    <citation type="submission" date="2014-03" db="EMBL/GenBank/DDBJ databases">
        <authorList>
            <person name="Genoscope - CEA"/>
        </authorList>
    </citation>
    <scope>NUCLEOTIDE SEQUENCE</scope>
</reference>
<dbReference type="GO" id="GO:0005506">
    <property type="term" value="F:iron ion binding"/>
    <property type="evidence" value="ECO:0007669"/>
    <property type="project" value="InterPro"/>
</dbReference>
<dbReference type="Gene3D" id="3.30.465.10">
    <property type="match status" value="1"/>
</dbReference>
<dbReference type="EMBL" id="FR905015">
    <property type="protein sequence ID" value="CDQ74969.1"/>
    <property type="molecule type" value="Genomic_DNA"/>
</dbReference>
<dbReference type="GO" id="GO:0071949">
    <property type="term" value="F:FAD binding"/>
    <property type="evidence" value="ECO:0007669"/>
    <property type="project" value="InterPro"/>
</dbReference>
<dbReference type="PANTHER" id="PTHR45444">
    <property type="entry name" value="XANTHINE DEHYDROGENASE"/>
    <property type="match status" value="1"/>
</dbReference>
<proteinExistence type="predicted"/>
<evidence type="ECO:0000259" key="2">
    <source>
        <dbReference type="PROSITE" id="PS51387"/>
    </source>
</evidence>
<gene>
    <name evidence="3" type="ORF">GSONMT00008478001</name>
</gene>
<dbReference type="FunFam" id="3.30.390.50:FF:000001">
    <property type="entry name" value="Xanthine dehydrogenase oxidase"/>
    <property type="match status" value="1"/>
</dbReference>
<dbReference type="InterPro" id="IPR005107">
    <property type="entry name" value="CO_DH_flav_C"/>
</dbReference>
<dbReference type="InterPro" id="IPR016208">
    <property type="entry name" value="Ald_Oxase/xanthine_DH-like"/>
</dbReference>
<organism evidence="3 4">
    <name type="scientific">Oncorhynchus mykiss</name>
    <name type="common">Rainbow trout</name>
    <name type="synonym">Salmo gairdneri</name>
    <dbReference type="NCBI Taxonomy" id="8022"/>
    <lineage>
        <taxon>Eukaryota</taxon>
        <taxon>Metazoa</taxon>
        <taxon>Chordata</taxon>
        <taxon>Craniata</taxon>
        <taxon>Vertebrata</taxon>
        <taxon>Euteleostomi</taxon>
        <taxon>Actinopterygii</taxon>
        <taxon>Neopterygii</taxon>
        <taxon>Teleostei</taxon>
        <taxon>Protacanthopterygii</taxon>
        <taxon>Salmoniformes</taxon>
        <taxon>Salmonidae</taxon>
        <taxon>Salmoninae</taxon>
        <taxon>Oncorhynchus</taxon>
    </lineage>
</organism>
<name>A0A060XCC8_ONCMY</name>
<reference evidence="3" key="1">
    <citation type="journal article" date="2014" name="Nat. Commun.">
        <title>The rainbow trout genome provides novel insights into evolution after whole-genome duplication in vertebrates.</title>
        <authorList>
            <person name="Berthelot C."/>
            <person name="Brunet F."/>
            <person name="Chalopin D."/>
            <person name="Juanchich A."/>
            <person name="Bernard M."/>
            <person name="Noel B."/>
            <person name="Bento P."/>
            <person name="Da Silva C."/>
            <person name="Labadie K."/>
            <person name="Alberti A."/>
            <person name="Aury J.M."/>
            <person name="Louis A."/>
            <person name="Dehais P."/>
            <person name="Bardou P."/>
            <person name="Montfort J."/>
            <person name="Klopp C."/>
            <person name="Cabau C."/>
            <person name="Gaspin C."/>
            <person name="Thorgaard G.H."/>
            <person name="Boussaha M."/>
            <person name="Quillet E."/>
            <person name="Guyomard R."/>
            <person name="Galiana D."/>
            <person name="Bobe J."/>
            <person name="Volff J.N."/>
            <person name="Genet C."/>
            <person name="Wincker P."/>
            <person name="Jaillon O."/>
            <person name="Roest Crollius H."/>
            <person name="Guiguen Y."/>
        </authorList>
    </citation>
    <scope>NUCLEOTIDE SEQUENCE [LARGE SCALE GENOMIC DNA]</scope>
</reference>